<gene>
    <name evidence="24" type="ORF">BT93_L2346</name>
</gene>
<dbReference type="InterPro" id="IPR000719">
    <property type="entry name" value="Prot_kinase_dom"/>
</dbReference>
<evidence type="ECO:0000259" key="23">
    <source>
        <dbReference type="PROSITE" id="PS50026"/>
    </source>
</evidence>
<evidence type="ECO:0000256" key="20">
    <source>
        <dbReference type="SAM" id="Phobius"/>
    </source>
</evidence>
<dbReference type="GO" id="GO:0005886">
    <property type="term" value="C:plasma membrane"/>
    <property type="evidence" value="ECO:0007669"/>
    <property type="project" value="TreeGrafter"/>
</dbReference>
<evidence type="ECO:0000256" key="21">
    <source>
        <dbReference type="SAM" id="SignalP"/>
    </source>
</evidence>
<keyword evidence="13 20" id="KW-0472">Membrane</keyword>
<evidence type="ECO:0000256" key="17">
    <source>
        <dbReference type="ARBA" id="ARBA00047951"/>
    </source>
</evidence>
<dbReference type="PROSITE" id="PS50026">
    <property type="entry name" value="EGF_3"/>
    <property type="match status" value="1"/>
</dbReference>
<dbReference type="AlphaFoldDB" id="A0A8T0CLD1"/>
<dbReference type="Gene3D" id="1.10.510.10">
    <property type="entry name" value="Transferase(Phosphotransferase) domain 1"/>
    <property type="match status" value="1"/>
</dbReference>
<evidence type="ECO:0000313" key="24">
    <source>
        <dbReference type="EMBL" id="KAF7848044.1"/>
    </source>
</evidence>
<dbReference type="OrthoDB" id="4062651at2759"/>
<dbReference type="InterPro" id="IPR001881">
    <property type="entry name" value="EGF-like_Ca-bd_dom"/>
</dbReference>
<evidence type="ECO:0000256" key="8">
    <source>
        <dbReference type="ARBA" id="ARBA00022737"/>
    </source>
</evidence>
<organism evidence="24 25">
    <name type="scientific">Corymbia citriodora subsp. variegata</name>
    <dbReference type="NCBI Taxonomy" id="360336"/>
    <lineage>
        <taxon>Eukaryota</taxon>
        <taxon>Viridiplantae</taxon>
        <taxon>Streptophyta</taxon>
        <taxon>Embryophyta</taxon>
        <taxon>Tracheophyta</taxon>
        <taxon>Spermatophyta</taxon>
        <taxon>Magnoliopsida</taxon>
        <taxon>eudicotyledons</taxon>
        <taxon>Gunneridae</taxon>
        <taxon>Pentapetalae</taxon>
        <taxon>rosids</taxon>
        <taxon>malvids</taxon>
        <taxon>Myrtales</taxon>
        <taxon>Myrtaceae</taxon>
        <taxon>Myrtoideae</taxon>
        <taxon>Eucalypteae</taxon>
        <taxon>Corymbia</taxon>
    </lineage>
</organism>
<accession>A0A8T0CLD1</accession>
<evidence type="ECO:0000256" key="7">
    <source>
        <dbReference type="ARBA" id="ARBA00022729"/>
    </source>
</evidence>
<evidence type="ECO:0000256" key="9">
    <source>
        <dbReference type="ARBA" id="ARBA00022741"/>
    </source>
</evidence>
<evidence type="ECO:0000313" key="25">
    <source>
        <dbReference type="Proteomes" id="UP000806378"/>
    </source>
</evidence>
<dbReference type="Pfam" id="PF13947">
    <property type="entry name" value="GUB_WAK_bind"/>
    <property type="match status" value="1"/>
</dbReference>
<dbReference type="PROSITE" id="PS00108">
    <property type="entry name" value="PROTEIN_KINASE_ST"/>
    <property type="match status" value="1"/>
</dbReference>
<sequence>MVIYKLLLKAAVLGALLGLYHKHLAQADDSITKPGCQSSCGNLSIPYPFGLSDSDPHCRSHINPSLFRVDCDNSTKPPVAYFWNKSSTIKILNISVEDHELRINTLIVRDCYNSSAYDASSSKEPSLWLADFPFSSTKNKFIAIGCDTAATFREIYGNFSFGCMSSCGRVSDVSNGSCTGIGCCETSIPKNTFNYRISITSFSNHSNVLGFNPCSYAFVAEIGSYNFSVGDLKQLNFNPVLRVLDWAIGNQTCEEAKKNSTSYMCTKNTICTDAENGHGYKCTCSEGYRGNPYLENGCHDIDECANSKNNPCEKICHNVIGSYTCSCPNGYHGDGKKGGGIGQGCTPSKLMVILVGAAAGIGAIVLLLLCWWLHKYTKRRREARLKQKYFQCNGGIVLQQRLFSIENNHMEKGKLFALTELDTATDHFNENRILGQGGQGTVYKGMLLDGTIIAVKKSKVIDIGQVEQFVNEIVILSKINHRNVVKLLGFCFESEVPLLIYEFVPNGTLYQYLHDPDKEFPVSWAMRLRITSEVAGALSYLHSVAAIPVYHRDIKSSNILLDERYQAKVSDFGVSRSITIDQTHLTTMVRGTFGYLDLEYYQTSQFTDKSDVCSFVVVLVELLTREKPISQLRAEEDRNLASYFIISMEENRLFDVLDKEVLDHGKNEEIIVVSNLAKRCLGLHGRYRPTMKEVAMELERLQSLQNPMVIRPNKEEIDCIRTEPICASSTIPMLMQLEAGIELTSMEEDQSLLSLR</sequence>
<proteinExistence type="predicted"/>
<keyword evidence="9" id="KW-0547">Nucleotide-binding</keyword>
<dbReference type="SMART" id="SM00220">
    <property type="entry name" value="S_TKc"/>
    <property type="match status" value="1"/>
</dbReference>
<keyword evidence="25" id="KW-1185">Reference proteome</keyword>
<evidence type="ECO:0000256" key="1">
    <source>
        <dbReference type="ARBA" id="ARBA00004479"/>
    </source>
</evidence>
<dbReference type="FunFam" id="2.10.25.10:FF:000038">
    <property type="entry name" value="Fibrillin 2"/>
    <property type="match status" value="1"/>
</dbReference>
<dbReference type="InterPro" id="IPR009030">
    <property type="entry name" value="Growth_fac_rcpt_cys_sf"/>
</dbReference>
<keyword evidence="14" id="KW-1015">Disulfide bond</keyword>
<dbReference type="Pfam" id="PF07645">
    <property type="entry name" value="EGF_CA"/>
    <property type="match status" value="1"/>
</dbReference>
<dbReference type="InterPro" id="IPR018097">
    <property type="entry name" value="EGF_Ca-bd_CS"/>
</dbReference>
<dbReference type="CDD" id="cd00054">
    <property type="entry name" value="EGF_CA"/>
    <property type="match status" value="1"/>
</dbReference>
<dbReference type="InterPro" id="IPR000742">
    <property type="entry name" value="EGF"/>
</dbReference>
<dbReference type="InterPro" id="IPR008271">
    <property type="entry name" value="Ser/Thr_kinase_AS"/>
</dbReference>
<evidence type="ECO:0000259" key="22">
    <source>
        <dbReference type="PROSITE" id="PS50011"/>
    </source>
</evidence>
<dbReference type="Proteomes" id="UP000806378">
    <property type="component" value="Unassembled WGS sequence"/>
</dbReference>
<comment type="caution">
    <text evidence="19">Lacks conserved residue(s) required for the propagation of feature annotation.</text>
</comment>
<comment type="catalytic activity">
    <reaction evidence="16">
        <text>L-seryl-[protein] + ATP = O-phospho-L-seryl-[protein] + ADP + H(+)</text>
        <dbReference type="Rhea" id="RHEA:17989"/>
        <dbReference type="Rhea" id="RHEA-COMP:9863"/>
        <dbReference type="Rhea" id="RHEA-COMP:11604"/>
        <dbReference type="ChEBI" id="CHEBI:15378"/>
        <dbReference type="ChEBI" id="CHEBI:29999"/>
        <dbReference type="ChEBI" id="CHEBI:30616"/>
        <dbReference type="ChEBI" id="CHEBI:83421"/>
        <dbReference type="ChEBI" id="CHEBI:456216"/>
    </reaction>
</comment>
<comment type="function">
    <text evidence="18">Serine/threonine-protein kinase that may function as a signaling receptor of extracellular matrix component. Binding to pectin may have significance in the control of cell expansion, morphogenesis and development.</text>
</comment>
<keyword evidence="5" id="KW-0808">Transferase</keyword>
<evidence type="ECO:0000256" key="16">
    <source>
        <dbReference type="ARBA" id="ARBA00047558"/>
    </source>
</evidence>
<evidence type="ECO:0000256" key="3">
    <source>
        <dbReference type="ARBA" id="ARBA00022536"/>
    </source>
</evidence>
<keyword evidence="12 20" id="KW-1133">Transmembrane helix</keyword>
<dbReference type="InterPro" id="IPR025287">
    <property type="entry name" value="WAK_GUB"/>
</dbReference>
<feature type="signal peptide" evidence="21">
    <location>
        <begin position="1"/>
        <end position="27"/>
    </location>
</feature>
<dbReference type="FunFam" id="1.10.510.10:FF:000084">
    <property type="entry name" value="Wall-associated receptor kinase 2"/>
    <property type="match status" value="1"/>
</dbReference>
<feature type="domain" description="EGF-like" evidence="23">
    <location>
        <begin position="300"/>
        <end position="334"/>
    </location>
</feature>
<keyword evidence="6 20" id="KW-0812">Transmembrane</keyword>
<feature type="transmembrane region" description="Helical" evidence="20">
    <location>
        <begin position="350"/>
        <end position="374"/>
    </location>
</feature>
<dbReference type="SUPFAM" id="SSF56112">
    <property type="entry name" value="Protein kinase-like (PK-like)"/>
    <property type="match status" value="1"/>
</dbReference>
<dbReference type="SUPFAM" id="SSF57184">
    <property type="entry name" value="Growth factor receptor domain"/>
    <property type="match status" value="1"/>
</dbReference>
<dbReference type="GO" id="GO:0030247">
    <property type="term" value="F:polysaccharide binding"/>
    <property type="evidence" value="ECO:0007669"/>
    <property type="project" value="InterPro"/>
</dbReference>
<dbReference type="PANTHER" id="PTHR27005:SF526">
    <property type="entry name" value="WALL ASSOCIATED KINASE-LIKE PROTEIN"/>
    <property type="match status" value="1"/>
</dbReference>
<evidence type="ECO:0000256" key="10">
    <source>
        <dbReference type="ARBA" id="ARBA00022777"/>
    </source>
</evidence>
<dbReference type="GO" id="GO:0004674">
    <property type="term" value="F:protein serine/threonine kinase activity"/>
    <property type="evidence" value="ECO:0007669"/>
    <property type="project" value="UniProtKB-KW"/>
</dbReference>
<dbReference type="InterPro" id="IPR000152">
    <property type="entry name" value="EGF-type_Asp/Asn_hydroxyl_site"/>
</dbReference>
<dbReference type="SUPFAM" id="SSF57196">
    <property type="entry name" value="EGF/Laminin"/>
    <property type="match status" value="1"/>
</dbReference>
<evidence type="ECO:0000256" key="12">
    <source>
        <dbReference type="ARBA" id="ARBA00022989"/>
    </source>
</evidence>
<keyword evidence="4" id="KW-0597">Phosphoprotein</keyword>
<evidence type="ECO:0000256" key="15">
    <source>
        <dbReference type="ARBA" id="ARBA00023180"/>
    </source>
</evidence>
<keyword evidence="7 21" id="KW-0732">Signal</keyword>
<dbReference type="FunFam" id="3.30.200.20:FF:000043">
    <property type="entry name" value="Wall-associated receptor kinase 2"/>
    <property type="match status" value="1"/>
</dbReference>
<dbReference type="EMBL" id="MU090336">
    <property type="protein sequence ID" value="KAF7848044.1"/>
    <property type="molecule type" value="Genomic_DNA"/>
</dbReference>
<dbReference type="PROSITE" id="PS50011">
    <property type="entry name" value="PROTEIN_KINASE_DOM"/>
    <property type="match status" value="1"/>
</dbReference>
<dbReference type="GO" id="GO:0005509">
    <property type="term" value="F:calcium ion binding"/>
    <property type="evidence" value="ECO:0007669"/>
    <property type="project" value="InterPro"/>
</dbReference>
<evidence type="ECO:0000256" key="6">
    <source>
        <dbReference type="ARBA" id="ARBA00022692"/>
    </source>
</evidence>
<dbReference type="InterPro" id="IPR011009">
    <property type="entry name" value="Kinase-like_dom_sf"/>
</dbReference>
<feature type="chain" id="PRO_5035937065" description="Protein kinase domain-containing protein" evidence="21">
    <location>
        <begin position="28"/>
        <end position="756"/>
    </location>
</feature>
<comment type="subcellular location">
    <subcellularLocation>
        <location evidence="1">Membrane</location>
        <topology evidence="1">Single-pass type I membrane protein</topology>
    </subcellularLocation>
</comment>
<dbReference type="InterPro" id="IPR045274">
    <property type="entry name" value="WAK-like"/>
</dbReference>
<dbReference type="Pfam" id="PF07714">
    <property type="entry name" value="PK_Tyr_Ser-Thr"/>
    <property type="match status" value="1"/>
</dbReference>
<dbReference type="SMART" id="SM00181">
    <property type="entry name" value="EGF"/>
    <property type="match status" value="2"/>
</dbReference>
<dbReference type="Gene3D" id="3.30.200.20">
    <property type="entry name" value="Phosphorylase Kinase, domain 1"/>
    <property type="match status" value="1"/>
</dbReference>
<feature type="domain" description="Protein kinase" evidence="22">
    <location>
        <begin position="428"/>
        <end position="709"/>
    </location>
</feature>
<keyword evidence="10" id="KW-0418">Kinase</keyword>
<evidence type="ECO:0000256" key="14">
    <source>
        <dbReference type="ARBA" id="ARBA00023157"/>
    </source>
</evidence>
<evidence type="ECO:0008006" key="26">
    <source>
        <dbReference type="Google" id="ProtNLM"/>
    </source>
</evidence>
<name>A0A8T0CLD1_CORYI</name>
<evidence type="ECO:0000256" key="4">
    <source>
        <dbReference type="ARBA" id="ARBA00022553"/>
    </source>
</evidence>
<keyword evidence="8" id="KW-0677">Repeat</keyword>
<dbReference type="SMART" id="SM00179">
    <property type="entry name" value="EGF_CA"/>
    <property type="match status" value="1"/>
</dbReference>
<evidence type="ECO:0000256" key="5">
    <source>
        <dbReference type="ARBA" id="ARBA00022679"/>
    </source>
</evidence>
<reference evidence="24" key="1">
    <citation type="submission" date="2020-05" db="EMBL/GenBank/DDBJ databases">
        <title>WGS assembly of Corymbia citriodora subspecies variegata.</title>
        <authorList>
            <person name="Barry K."/>
            <person name="Hundley H."/>
            <person name="Shu S."/>
            <person name="Jenkins J."/>
            <person name="Grimwood J."/>
            <person name="Baten A."/>
        </authorList>
    </citation>
    <scope>NUCLEOTIDE SEQUENCE</scope>
    <source>
        <strain evidence="24">CV2-018</strain>
    </source>
</reference>
<evidence type="ECO:0000256" key="11">
    <source>
        <dbReference type="ARBA" id="ARBA00022840"/>
    </source>
</evidence>
<keyword evidence="15" id="KW-0325">Glycoprotein</keyword>
<dbReference type="PROSITE" id="PS00010">
    <property type="entry name" value="ASX_HYDROXYL"/>
    <property type="match status" value="1"/>
</dbReference>
<dbReference type="InterPro" id="IPR001245">
    <property type="entry name" value="Ser-Thr/Tyr_kinase_cat_dom"/>
</dbReference>
<dbReference type="Gene3D" id="2.10.25.10">
    <property type="entry name" value="Laminin"/>
    <property type="match status" value="2"/>
</dbReference>
<keyword evidence="11" id="KW-0067">ATP-binding</keyword>
<dbReference type="FunFam" id="2.10.25.10:FF:000628">
    <property type="entry name" value="Wall-associated receptor kinase 2"/>
    <property type="match status" value="1"/>
</dbReference>
<evidence type="ECO:0000256" key="18">
    <source>
        <dbReference type="ARBA" id="ARBA00058961"/>
    </source>
</evidence>
<dbReference type="InterPro" id="IPR049883">
    <property type="entry name" value="NOTCH1_EGF-like"/>
</dbReference>
<comment type="caution">
    <text evidence="24">The sequence shown here is derived from an EMBL/GenBank/DDBJ whole genome shotgun (WGS) entry which is preliminary data.</text>
</comment>
<dbReference type="Gramene" id="rna-gnl|WGS:JABURB|Cocit.L2346.1">
    <property type="protein sequence ID" value="cds-KAF7848044.1"/>
    <property type="gene ID" value="gene-BT93_L2346"/>
</dbReference>
<dbReference type="PANTHER" id="PTHR27005">
    <property type="entry name" value="WALL-ASSOCIATED RECEPTOR KINASE-LIKE 21"/>
    <property type="match status" value="1"/>
</dbReference>
<evidence type="ECO:0000256" key="2">
    <source>
        <dbReference type="ARBA" id="ARBA00022527"/>
    </source>
</evidence>
<dbReference type="PROSITE" id="PS01187">
    <property type="entry name" value="EGF_CA"/>
    <property type="match status" value="1"/>
</dbReference>
<keyword evidence="2" id="KW-0723">Serine/threonine-protein kinase</keyword>
<comment type="catalytic activity">
    <reaction evidence="17">
        <text>L-threonyl-[protein] + ATP = O-phospho-L-threonyl-[protein] + ADP + H(+)</text>
        <dbReference type="Rhea" id="RHEA:46608"/>
        <dbReference type="Rhea" id="RHEA-COMP:11060"/>
        <dbReference type="Rhea" id="RHEA-COMP:11605"/>
        <dbReference type="ChEBI" id="CHEBI:15378"/>
        <dbReference type="ChEBI" id="CHEBI:30013"/>
        <dbReference type="ChEBI" id="CHEBI:30616"/>
        <dbReference type="ChEBI" id="CHEBI:61977"/>
        <dbReference type="ChEBI" id="CHEBI:456216"/>
    </reaction>
</comment>
<evidence type="ECO:0000256" key="13">
    <source>
        <dbReference type="ARBA" id="ARBA00023136"/>
    </source>
</evidence>
<evidence type="ECO:0000256" key="19">
    <source>
        <dbReference type="PROSITE-ProRule" id="PRU00076"/>
    </source>
</evidence>
<keyword evidence="3 19" id="KW-0245">EGF-like domain</keyword>
<dbReference type="GO" id="GO:0005524">
    <property type="term" value="F:ATP binding"/>
    <property type="evidence" value="ECO:0007669"/>
    <property type="project" value="UniProtKB-KW"/>
</dbReference>
<dbReference type="GO" id="GO:0007166">
    <property type="term" value="P:cell surface receptor signaling pathway"/>
    <property type="evidence" value="ECO:0007669"/>
    <property type="project" value="InterPro"/>
</dbReference>
<protein>
    <recommendedName>
        <fullName evidence="26">Protein kinase domain-containing protein</fullName>
    </recommendedName>
</protein>